<feature type="compositionally biased region" description="Basic and acidic residues" evidence="1">
    <location>
        <begin position="105"/>
        <end position="115"/>
    </location>
</feature>
<organism evidence="2 3">
    <name type="scientific">Ensete ventricosum</name>
    <name type="common">Abyssinian banana</name>
    <name type="synonym">Musa ensete</name>
    <dbReference type="NCBI Taxonomy" id="4639"/>
    <lineage>
        <taxon>Eukaryota</taxon>
        <taxon>Viridiplantae</taxon>
        <taxon>Streptophyta</taxon>
        <taxon>Embryophyta</taxon>
        <taxon>Tracheophyta</taxon>
        <taxon>Spermatophyta</taxon>
        <taxon>Magnoliopsida</taxon>
        <taxon>Liliopsida</taxon>
        <taxon>Zingiberales</taxon>
        <taxon>Musaceae</taxon>
        <taxon>Ensete</taxon>
    </lineage>
</organism>
<feature type="region of interest" description="Disordered" evidence="1">
    <location>
        <begin position="96"/>
        <end position="124"/>
    </location>
</feature>
<name>A0A426XJT0_ENSVE</name>
<gene>
    <name evidence="2" type="ORF">B296_00014293</name>
</gene>
<evidence type="ECO:0000313" key="3">
    <source>
        <dbReference type="Proteomes" id="UP000287651"/>
    </source>
</evidence>
<evidence type="ECO:0000313" key="2">
    <source>
        <dbReference type="EMBL" id="RRT39779.1"/>
    </source>
</evidence>
<proteinExistence type="predicted"/>
<dbReference type="EMBL" id="AMZH03019904">
    <property type="protein sequence ID" value="RRT39779.1"/>
    <property type="molecule type" value="Genomic_DNA"/>
</dbReference>
<accession>A0A426XJT0</accession>
<evidence type="ECO:0000256" key="1">
    <source>
        <dbReference type="SAM" id="MobiDB-lite"/>
    </source>
</evidence>
<reference evidence="2 3" key="1">
    <citation type="journal article" date="2014" name="Agronomy (Basel)">
        <title>A Draft Genome Sequence for Ensete ventricosum, the Drought-Tolerant Tree Against Hunger.</title>
        <authorList>
            <person name="Harrison J."/>
            <person name="Moore K.A."/>
            <person name="Paszkiewicz K."/>
            <person name="Jones T."/>
            <person name="Grant M."/>
            <person name="Ambacheew D."/>
            <person name="Muzemil S."/>
            <person name="Studholme D.J."/>
        </authorList>
    </citation>
    <scope>NUCLEOTIDE SEQUENCE [LARGE SCALE GENOMIC DNA]</scope>
</reference>
<dbReference type="Proteomes" id="UP000287651">
    <property type="component" value="Unassembled WGS sequence"/>
</dbReference>
<sequence>MEKTIQSQRRPYLSKTYSKLGDSKFITRESVCNGDVTRRRHGVADHGGIIRGNTMQAIVSREGQDHRRWVFVCASELALDESLSHWHMGAVYHRGISPSASTSESHGRGRDHMNDQELLGAPLR</sequence>
<dbReference type="AlphaFoldDB" id="A0A426XJT0"/>
<protein>
    <submittedName>
        <fullName evidence="2">Uncharacterized protein</fullName>
    </submittedName>
</protein>
<comment type="caution">
    <text evidence="2">The sequence shown here is derived from an EMBL/GenBank/DDBJ whole genome shotgun (WGS) entry which is preliminary data.</text>
</comment>